<evidence type="ECO:0000256" key="7">
    <source>
        <dbReference type="ARBA" id="ARBA00023077"/>
    </source>
</evidence>
<evidence type="ECO:0000256" key="1">
    <source>
        <dbReference type="ARBA" id="ARBA00004571"/>
    </source>
</evidence>
<proteinExistence type="inferred from homology"/>
<dbReference type="PANTHER" id="PTHR30069">
    <property type="entry name" value="TONB-DEPENDENT OUTER MEMBRANE RECEPTOR"/>
    <property type="match status" value="1"/>
</dbReference>
<dbReference type="InterPro" id="IPR036942">
    <property type="entry name" value="Beta-barrel_TonB_sf"/>
</dbReference>
<feature type="compositionally biased region" description="Polar residues" evidence="13">
    <location>
        <begin position="34"/>
        <end position="46"/>
    </location>
</feature>
<evidence type="ECO:0000313" key="16">
    <source>
        <dbReference type="EMBL" id="OAF18885.1"/>
    </source>
</evidence>
<dbReference type="SUPFAM" id="SSF56935">
    <property type="entry name" value="Porins"/>
    <property type="match status" value="1"/>
</dbReference>
<dbReference type="Gene3D" id="2.170.130.10">
    <property type="entry name" value="TonB-dependent receptor, plug domain"/>
    <property type="match status" value="1"/>
</dbReference>
<keyword evidence="9 16" id="KW-0675">Receptor</keyword>
<dbReference type="InterPro" id="IPR039426">
    <property type="entry name" value="TonB-dep_rcpt-like"/>
</dbReference>
<dbReference type="Pfam" id="PF00593">
    <property type="entry name" value="TonB_dep_Rec_b-barrel"/>
    <property type="match status" value="1"/>
</dbReference>
<evidence type="ECO:0000256" key="5">
    <source>
        <dbReference type="ARBA" id="ARBA00022692"/>
    </source>
</evidence>
<comment type="caution">
    <text evidence="16">The sequence shown here is derived from an EMBL/GenBank/DDBJ whole genome shotgun (WGS) entry which is preliminary data.</text>
</comment>
<dbReference type="PROSITE" id="PS52016">
    <property type="entry name" value="TONB_DEPENDENT_REC_3"/>
    <property type="match status" value="1"/>
</dbReference>
<evidence type="ECO:0000259" key="14">
    <source>
        <dbReference type="Pfam" id="PF00593"/>
    </source>
</evidence>
<comment type="similarity">
    <text evidence="2 11 12">Belongs to the TonB-dependent receptor family.</text>
</comment>
<keyword evidence="17" id="KW-1185">Reference proteome</keyword>
<dbReference type="AlphaFoldDB" id="A0A176ZGH1"/>
<dbReference type="NCBIfam" id="TIGR01785">
    <property type="entry name" value="TonB-hemin"/>
    <property type="match status" value="1"/>
</dbReference>
<dbReference type="Pfam" id="PF07715">
    <property type="entry name" value="Plug"/>
    <property type="match status" value="1"/>
</dbReference>
<evidence type="ECO:0000256" key="8">
    <source>
        <dbReference type="ARBA" id="ARBA00023136"/>
    </source>
</evidence>
<dbReference type="GO" id="GO:0044718">
    <property type="term" value="P:siderophore transmembrane transport"/>
    <property type="evidence" value="ECO:0007669"/>
    <property type="project" value="TreeGrafter"/>
</dbReference>
<dbReference type="InterPro" id="IPR012910">
    <property type="entry name" value="Plug_dom"/>
</dbReference>
<keyword evidence="4 11" id="KW-1134">Transmembrane beta strand</keyword>
<gene>
    <name evidence="16" type="ORF">AXW67_38320</name>
</gene>
<dbReference type="RefSeq" id="WP_063677129.1">
    <property type="nucleotide sequence ID" value="NZ_LSEF01000028.1"/>
</dbReference>
<comment type="subcellular location">
    <subcellularLocation>
        <location evidence="1 11">Cell outer membrane</location>
        <topology evidence="1 11">Multi-pass membrane protein</topology>
    </subcellularLocation>
</comment>
<dbReference type="PANTHER" id="PTHR30069:SF41">
    <property type="entry name" value="HEME_HEMOPEXIN UTILIZATION PROTEIN C"/>
    <property type="match status" value="1"/>
</dbReference>
<feature type="region of interest" description="Disordered" evidence="13">
    <location>
        <begin position="34"/>
        <end position="68"/>
    </location>
</feature>
<dbReference type="InterPro" id="IPR011276">
    <property type="entry name" value="TonB_haem/Hb_rcpt"/>
</dbReference>
<keyword evidence="7 12" id="KW-0798">TonB box</keyword>
<evidence type="ECO:0000256" key="9">
    <source>
        <dbReference type="ARBA" id="ARBA00023170"/>
    </source>
</evidence>
<sequence>MQAGAGMADGARYSRALILGASVVSIAALLTESGRAQTAEPQAQRASTERPKQAKRKQAKPQVAQQPAPDVMNARAQAGGSAPVQTLDTITVAATKTEERAVDALAPVSVVTLDQIQGLQPNRLSDIFYNVPGVSFQERGDDPATVINIRGLQDFGRVAVVVDGARQNYQRTGHNANGSFFLDPELIGGVDVVRGPTANIYGSGAIGGVVSFRTKEIDDVLRPGERWGVDLSGSYGSNNSRGLGSVFGGVRATPDVDIFGGAVYRTQGNYKDGNGTEIGNTGNQVESGLMKLTVRPAVGHEVKFGAVFQDYQYDIGQFNRGPVATAAQRALYQGSSVYGSDAKNYTGTITWNYALPSDNLFDWHMSLYGNRVDNDQTKTYHYSTAGAGYCGTGNVGNNISGCVGDKRGYVLDTVGVDANNTTRFNVGDWRNAVTWGVDAFQDDVKTTDSRGNSNITTPSGIRTVSGGFLQLKQNYGTWFEAVSAIRYDRYELDSGNTHSGGDRFSPKITLGVTPVAGFQPYVSYAEGYRAPSITETVISGAHATGGGPALFPCPNGTTGLFCFLPNPNLRPEVGKNKEVGINLKYDNIFTASDSFRGKINLFRNDVSDYIDLVPFGFTVFPGVGSFAQYYQYQNIANARIQGFEAETMYDAGSWFIGVAGHYIQGKNVATNIGLATITPRKVVTTGGVRLLDRTLILSAQWASFGPNNDVPAGYLPSTGYELVNLYLTWNASKDVVFTASIDNLLNQYYRPYAIPGNSTDGTTQNDVLWSSPGPGRVYKAGLKIHLGGA</sequence>
<dbReference type="GO" id="GO:0015232">
    <property type="term" value="F:heme transmembrane transporter activity"/>
    <property type="evidence" value="ECO:0007669"/>
    <property type="project" value="InterPro"/>
</dbReference>
<evidence type="ECO:0000256" key="4">
    <source>
        <dbReference type="ARBA" id="ARBA00022452"/>
    </source>
</evidence>
<protein>
    <submittedName>
        <fullName evidence="16">TonB-dependent receptor</fullName>
    </submittedName>
</protein>
<evidence type="ECO:0000256" key="10">
    <source>
        <dbReference type="ARBA" id="ARBA00023237"/>
    </source>
</evidence>
<organism evidence="16 17">
    <name type="scientific">Bradyrhizobium neotropicale</name>
    <dbReference type="NCBI Taxonomy" id="1497615"/>
    <lineage>
        <taxon>Bacteria</taxon>
        <taxon>Pseudomonadati</taxon>
        <taxon>Pseudomonadota</taxon>
        <taxon>Alphaproteobacteria</taxon>
        <taxon>Hyphomicrobiales</taxon>
        <taxon>Nitrobacteraceae</taxon>
        <taxon>Bradyrhizobium</taxon>
    </lineage>
</organism>
<dbReference type="GO" id="GO:0009279">
    <property type="term" value="C:cell outer membrane"/>
    <property type="evidence" value="ECO:0007669"/>
    <property type="project" value="UniProtKB-SubCell"/>
</dbReference>
<feature type="domain" description="TonB-dependent receptor-like beta-barrel" evidence="14">
    <location>
        <begin position="309"/>
        <end position="744"/>
    </location>
</feature>
<evidence type="ECO:0000256" key="11">
    <source>
        <dbReference type="PROSITE-ProRule" id="PRU01360"/>
    </source>
</evidence>
<evidence type="ECO:0000259" key="15">
    <source>
        <dbReference type="Pfam" id="PF07715"/>
    </source>
</evidence>
<reference evidence="16 17" key="1">
    <citation type="submission" date="2016-02" db="EMBL/GenBank/DDBJ databases">
        <title>Draft genome sequence of the strain BR 10247T Bradyrhizobium neotropicale isolated from nodules of Centrolobium paraense.</title>
        <authorList>
            <person name="Simoes-Araujo J.L."/>
            <person name="Barauna A.C."/>
            <person name="Silva K."/>
            <person name="Zilli J.E."/>
        </authorList>
    </citation>
    <scope>NUCLEOTIDE SEQUENCE [LARGE SCALE GENOMIC DNA]</scope>
    <source>
        <strain evidence="16 17">BR 10247</strain>
    </source>
</reference>
<evidence type="ECO:0000256" key="6">
    <source>
        <dbReference type="ARBA" id="ARBA00022729"/>
    </source>
</evidence>
<dbReference type="GO" id="GO:0015344">
    <property type="term" value="F:siderophore uptake transmembrane transporter activity"/>
    <property type="evidence" value="ECO:0007669"/>
    <property type="project" value="TreeGrafter"/>
</dbReference>
<keyword evidence="3 11" id="KW-0813">Transport</keyword>
<keyword evidence="5 11" id="KW-0812">Transmembrane</keyword>
<dbReference type="EMBL" id="LSEF01000028">
    <property type="protein sequence ID" value="OAF18885.1"/>
    <property type="molecule type" value="Genomic_DNA"/>
</dbReference>
<evidence type="ECO:0000256" key="12">
    <source>
        <dbReference type="RuleBase" id="RU003357"/>
    </source>
</evidence>
<dbReference type="InterPro" id="IPR037066">
    <property type="entry name" value="Plug_dom_sf"/>
</dbReference>
<dbReference type="NCBIfam" id="TIGR01786">
    <property type="entry name" value="TonB-hemlactrns"/>
    <property type="match status" value="1"/>
</dbReference>
<evidence type="ECO:0000313" key="17">
    <source>
        <dbReference type="Proteomes" id="UP000077173"/>
    </source>
</evidence>
<keyword evidence="10 11" id="KW-0998">Cell outer membrane</keyword>
<name>A0A176ZGH1_9BRAD</name>
<dbReference type="CDD" id="cd01347">
    <property type="entry name" value="ligand_gated_channel"/>
    <property type="match status" value="1"/>
</dbReference>
<dbReference type="InterPro" id="IPR000531">
    <property type="entry name" value="Beta-barrel_TonB"/>
</dbReference>
<dbReference type="Gene3D" id="2.40.170.20">
    <property type="entry name" value="TonB-dependent receptor, beta-barrel domain"/>
    <property type="match status" value="1"/>
</dbReference>
<evidence type="ECO:0000256" key="13">
    <source>
        <dbReference type="SAM" id="MobiDB-lite"/>
    </source>
</evidence>
<feature type="domain" description="TonB-dependent receptor plug" evidence="15">
    <location>
        <begin position="103"/>
        <end position="209"/>
    </location>
</feature>
<keyword evidence="6" id="KW-0732">Signal</keyword>
<evidence type="ECO:0000256" key="2">
    <source>
        <dbReference type="ARBA" id="ARBA00009810"/>
    </source>
</evidence>
<accession>A0A176ZGH1</accession>
<dbReference type="InterPro" id="IPR010949">
    <property type="entry name" value="TonB_Hb/transfer/lactofer_rcpt"/>
</dbReference>
<evidence type="ECO:0000256" key="3">
    <source>
        <dbReference type="ARBA" id="ARBA00022448"/>
    </source>
</evidence>
<keyword evidence="8 11" id="KW-0472">Membrane</keyword>
<dbReference type="Proteomes" id="UP000077173">
    <property type="component" value="Unassembled WGS sequence"/>
</dbReference>